<dbReference type="Proteomes" id="UP001732700">
    <property type="component" value="Chromosome 2D"/>
</dbReference>
<protein>
    <submittedName>
        <fullName evidence="1">Uncharacterized protein</fullName>
    </submittedName>
</protein>
<evidence type="ECO:0000313" key="2">
    <source>
        <dbReference type="Proteomes" id="UP001732700"/>
    </source>
</evidence>
<reference evidence="1" key="2">
    <citation type="submission" date="2025-09" db="UniProtKB">
        <authorList>
            <consortium name="EnsemblPlants"/>
        </authorList>
    </citation>
    <scope>IDENTIFICATION</scope>
</reference>
<evidence type="ECO:0000313" key="1">
    <source>
        <dbReference type="EnsemblPlants" id="AVESA.00010b.r2.2DG0366720.1.CDS.1"/>
    </source>
</evidence>
<proteinExistence type="predicted"/>
<keyword evidence="2" id="KW-1185">Reference proteome</keyword>
<name>A0ACD5V3D8_AVESA</name>
<sequence length="185" mass="21029">MTMDFHCAIKRKAEEGTDGMCSCTTKRKIEQKFPPPVRASSEGHGGGGDVEVPERQMTRLPQEEIDRILSRTKHGPFPNPDDREPNPFRTPEDLEEARELFRSMTESCESSWASFSKFQTWVRSEFAAKGFVEVDDSFLAERAQNRAEFEEEWAAMLEELDLSDLIIGEDDDDLVIGDDDEYVGA</sequence>
<accession>A0ACD5V3D8</accession>
<organism evidence="1 2">
    <name type="scientific">Avena sativa</name>
    <name type="common">Oat</name>
    <dbReference type="NCBI Taxonomy" id="4498"/>
    <lineage>
        <taxon>Eukaryota</taxon>
        <taxon>Viridiplantae</taxon>
        <taxon>Streptophyta</taxon>
        <taxon>Embryophyta</taxon>
        <taxon>Tracheophyta</taxon>
        <taxon>Spermatophyta</taxon>
        <taxon>Magnoliopsida</taxon>
        <taxon>Liliopsida</taxon>
        <taxon>Poales</taxon>
        <taxon>Poaceae</taxon>
        <taxon>BOP clade</taxon>
        <taxon>Pooideae</taxon>
        <taxon>Poodae</taxon>
        <taxon>Poeae</taxon>
        <taxon>Poeae Chloroplast Group 1 (Aveneae type)</taxon>
        <taxon>Aveninae</taxon>
        <taxon>Avena</taxon>
    </lineage>
</organism>
<reference evidence="1" key="1">
    <citation type="submission" date="2021-05" db="EMBL/GenBank/DDBJ databases">
        <authorList>
            <person name="Scholz U."/>
            <person name="Mascher M."/>
            <person name="Fiebig A."/>
        </authorList>
    </citation>
    <scope>NUCLEOTIDE SEQUENCE [LARGE SCALE GENOMIC DNA]</scope>
</reference>
<dbReference type="EnsemblPlants" id="AVESA.00010b.r2.2DG0366720.1">
    <property type="protein sequence ID" value="AVESA.00010b.r2.2DG0366720.1.CDS.1"/>
    <property type="gene ID" value="AVESA.00010b.r2.2DG0366720"/>
</dbReference>